<keyword evidence="2" id="KW-1185">Reference proteome</keyword>
<dbReference type="STRING" id="3988.B9T4G3"/>
<organism evidence="1 2">
    <name type="scientific">Ricinus communis</name>
    <name type="common">Castor bean</name>
    <dbReference type="NCBI Taxonomy" id="3988"/>
    <lineage>
        <taxon>Eukaryota</taxon>
        <taxon>Viridiplantae</taxon>
        <taxon>Streptophyta</taxon>
        <taxon>Embryophyta</taxon>
        <taxon>Tracheophyta</taxon>
        <taxon>Spermatophyta</taxon>
        <taxon>Magnoliopsida</taxon>
        <taxon>eudicotyledons</taxon>
        <taxon>Gunneridae</taxon>
        <taxon>Pentapetalae</taxon>
        <taxon>rosids</taxon>
        <taxon>fabids</taxon>
        <taxon>Malpighiales</taxon>
        <taxon>Euphorbiaceae</taxon>
        <taxon>Acalyphoideae</taxon>
        <taxon>Acalypheae</taxon>
        <taxon>Ricinus</taxon>
    </lineage>
</organism>
<reference evidence="2" key="1">
    <citation type="journal article" date="2010" name="Nat. Biotechnol.">
        <title>Draft genome sequence of the oilseed species Ricinus communis.</title>
        <authorList>
            <person name="Chan A.P."/>
            <person name="Crabtree J."/>
            <person name="Zhao Q."/>
            <person name="Lorenzi H."/>
            <person name="Orvis J."/>
            <person name="Puiu D."/>
            <person name="Melake-Berhan A."/>
            <person name="Jones K.M."/>
            <person name="Redman J."/>
            <person name="Chen G."/>
            <person name="Cahoon E.B."/>
            <person name="Gedil M."/>
            <person name="Stanke M."/>
            <person name="Haas B.J."/>
            <person name="Wortman J.R."/>
            <person name="Fraser-Liggett C.M."/>
            <person name="Ravel J."/>
            <person name="Rabinowicz P.D."/>
        </authorList>
    </citation>
    <scope>NUCLEOTIDE SEQUENCE [LARGE SCALE GENOMIC DNA]</scope>
    <source>
        <strain evidence="2">cv. Hale</strain>
    </source>
</reference>
<dbReference type="AlphaFoldDB" id="B9T4G3"/>
<dbReference type="EMBL" id="EQ974470">
    <property type="protein sequence ID" value="EEF29244.1"/>
    <property type="molecule type" value="Genomic_DNA"/>
</dbReference>
<evidence type="ECO:0000313" key="2">
    <source>
        <dbReference type="Proteomes" id="UP000008311"/>
    </source>
</evidence>
<proteinExistence type="predicted"/>
<dbReference type="InParanoid" id="B9T4G3"/>
<dbReference type="PANTHER" id="PTHR33924:SF1">
    <property type="entry name" value="DNA-DIRECTED RNA POLYMERASE SUBUNIT BETA"/>
    <property type="match status" value="1"/>
</dbReference>
<dbReference type="eggNOG" id="ENOG502RXYB">
    <property type="taxonomic scope" value="Eukaryota"/>
</dbReference>
<dbReference type="PANTHER" id="PTHR33924">
    <property type="entry name" value="CATION-TRANSPORTING ATPASE"/>
    <property type="match status" value="1"/>
</dbReference>
<name>B9T4G3_RICCO</name>
<gene>
    <name evidence="1" type="ORF">RCOM_0662170</name>
</gene>
<dbReference type="Proteomes" id="UP000008311">
    <property type="component" value="Unassembled WGS sequence"/>
</dbReference>
<protein>
    <submittedName>
        <fullName evidence="1">Uncharacterized protein</fullName>
    </submittedName>
</protein>
<sequence>MSGDNFTDEVPKVRAVLGDVTNLPVKRGISLISDDLGLKSRDRNGKKVILEDGNSRFGKQVCLGVEKMVNEKFKTKVGVDSINLEDEQSCESSDTDTDVDAVYTSQENNENKETSNLLDGSVNLVKNATMTLSVGELGDTSRDSCTSTGSMPANFWSSKKGSDDDEGRHVKRSNSTGHVCTSVVEKDLGIGNLARSKCGAVEWSSGQKSHGSRSFELDRCTALQGDGCANLNAGADLLKACSCSFCLKAAYIWSDLHYQDIKGRISESDLTAQWRSLFHHMEDIFAHECNQLQDGFVALKDLRENCKTDLERINEMHSNKTDYKPSKPFSHGYFYSIDQLFCTPLST</sequence>
<evidence type="ECO:0000313" key="1">
    <source>
        <dbReference type="EMBL" id="EEF29244.1"/>
    </source>
</evidence>
<dbReference type="FunCoup" id="B9T4G3">
    <property type="interactions" value="1532"/>
</dbReference>
<accession>B9T4G3</accession>